<proteinExistence type="predicted"/>
<evidence type="ECO:0000313" key="1">
    <source>
        <dbReference type="EMBL" id="EKC71716.1"/>
    </source>
</evidence>
<feature type="non-terminal residue" evidence="1">
    <location>
        <position position="68"/>
    </location>
</feature>
<comment type="caution">
    <text evidence="1">The sequence shown here is derived from an EMBL/GenBank/DDBJ whole genome shotgun (WGS) entry which is preliminary data.</text>
</comment>
<accession>K1UJP8</accession>
<reference evidence="1" key="1">
    <citation type="journal article" date="2013" name="Environ. Microbiol.">
        <title>Microbiota from the distal guts of lean and obese adolescents exhibit partial functional redundancy besides clear differences in community structure.</title>
        <authorList>
            <person name="Ferrer M."/>
            <person name="Ruiz A."/>
            <person name="Lanza F."/>
            <person name="Haange S.B."/>
            <person name="Oberbach A."/>
            <person name="Till H."/>
            <person name="Bargiela R."/>
            <person name="Campoy C."/>
            <person name="Segura M.T."/>
            <person name="Richter M."/>
            <person name="von Bergen M."/>
            <person name="Seifert J."/>
            <person name="Suarez A."/>
        </authorList>
    </citation>
    <scope>NUCLEOTIDE SEQUENCE</scope>
</reference>
<name>K1UJP8_9ZZZZ</name>
<sequence>MREPDKTKYEIYDAIKGCLPKCKSWNDLEGRLKEQGINVRYKYCGNTDRKQGVLFSKNDFEFSGSKID</sequence>
<organism evidence="1">
    <name type="scientific">human gut metagenome</name>
    <dbReference type="NCBI Taxonomy" id="408170"/>
    <lineage>
        <taxon>unclassified sequences</taxon>
        <taxon>metagenomes</taxon>
        <taxon>organismal metagenomes</taxon>
    </lineage>
</organism>
<gene>
    <name evidence="1" type="ORF">LEA_07115</name>
</gene>
<protein>
    <submittedName>
        <fullName evidence="1">Relaxase/mobilization nuclease domain protein</fullName>
    </submittedName>
</protein>
<dbReference type="EMBL" id="AJWY01004674">
    <property type="protein sequence ID" value="EKC71716.1"/>
    <property type="molecule type" value="Genomic_DNA"/>
</dbReference>
<dbReference type="AlphaFoldDB" id="K1UJP8"/>